<feature type="chain" id="PRO_5004979806" description="Lysozyme inhibitor LprI-like N-terminal domain-containing protein" evidence="1">
    <location>
        <begin position="23"/>
        <end position="155"/>
    </location>
</feature>
<dbReference type="InterPro" id="IPR009739">
    <property type="entry name" value="LprI-like_N"/>
</dbReference>
<dbReference type="PANTHER" id="PTHR39176">
    <property type="entry name" value="PERIPLASMIC PROTEIN-RELATED"/>
    <property type="match status" value="1"/>
</dbReference>
<dbReference type="RefSeq" id="WP_037262459.1">
    <property type="nucleotide sequence ID" value="NZ_JALZ01000010.1"/>
</dbReference>
<keyword evidence="4" id="KW-1185">Reference proteome</keyword>
<evidence type="ECO:0000313" key="4">
    <source>
        <dbReference type="Proteomes" id="UP000022447"/>
    </source>
</evidence>
<gene>
    <name evidence="3" type="ORF">OCH239_02810</name>
</gene>
<dbReference type="AlphaFoldDB" id="X7EH26"/>
<dbReference type="Gene3D" id="1.20.1270.180">
    <property type="match status" value="1"/>
</dbReference>
<feature type="signal peptide" evidence="1">
    <location>
        <begin position="1"/>
        <end position="22"/>
    </location>
</feature>
<protein>
    <recommendedName>
        <fullName evidence="2">Lysozyme inhibitor LprI-like N-terminal domain-containing protein</fullName>
    </recommendedName>
</protein>
<reference evidence="3 4" key="1">
    <citation type="submission" date="2014-01" db="EMBL/GenBank/DDBJ databases">
        <title>Roseivivax halodurans JCM 10272 Genome Sequencing.</title>
        <authorList>
            <person name="Lai Q."/>
            <person name="Li G."/>
            <person name="Shao Z."/>
        </authorList>
    </citation>
    <scope>NUCLEOTIDE SEQUENCE [LARGE SCALE GENOMIC DNA]</scope>
    <source>
        <strain evidence="3 4">JCM 10272</strain>
    </source>
</reference>
<keyword evidence="1" id="KW-0732">Signal</keyword>
<dbReference type="eggNOG" id="COG3755">
    <property type="taxonomic scope" value="Bacteria"/>
</dbReference>
<name>X7EH26_9RHOB</name>
<proteinExistence type="predicted"/>
<feature type="domain" description="Lysozyme inhibitor LprI-like N-terminal" evidence="2">
    <location>
        <begin position="62"/>
        <end position="147"/>
    </location>
</feature>
<evidence type="ECO:0000256" key="1">
    <source>
        <dbReference type="SAM" id="SignalP"/>
    </source>
</evidence>
<dbReference type="EMBL" id="JALZ01000010">
    <property type="protein sequence ID" value="ETX14511.1"/>
    <property type="molecule type" value="Genomic_DNA"/>
</dbReference>
<organism evidence="3 4">
    <name type="scientific">Roseivivax halodurans JCM 10272</name>
    <dbReference type="NCBI Taxonomy" id="1449350"/>
    <lineage>
        <taxon>Bacteria</taxon>
        <taxon>Pseudomonadati</taxon>
        <taxon>Pseudomonadota</taxon>
        <taxon>Alphaproteobacteria</taxon>
        <taxon>Rhodobacterales</taxon>
        <taxon>Roseobacteraceae</taxon>
        <taxon>Roseivivax</taxon>
    </lineage>
</organism>
<dbReference type="PATRIC" id="fig|1449350.3.peg.2315"/>
<sequence>MRLALGLAALLCLTVLPMPSVAQEARGVAAIEDCVENRSRGGTQESVIGGCVGIVDGSCRGGTTLEISDCIMAEYRAWDSLLNRWWEPMKSAAQANGSWDGLLNAQRAWIAEKEVACQRAYDSAGGGSIRVIYGAECQRDMTAAKAVEFFYALYR</sequence>
<accession>X7EH26</accession>
<comment type="caution">
    <text evidence="3">The sequence shown here is derived from an EMBL/GenBank/DDBJ whole genome shotgun (WGS) entry which is preliminary data.</text>
</comment>
<evidence type="ECO:0000313" key="3">
    <source>
        <dbReference type="EMBL" id="ETX14511.1"/>
    </source>
</evidence>
<dbReference type="OrthoDB" id="7340239at2"/>
<dbReference type="PANTHER" id="PTHR39176:SF1">
    <property type="entry name" value="PERIPLASMIC PROTEIN"/>
    <property type="match status" value="1"/>
</dbReference>
<dbReference type="Pfam" id="PF07007">
    <property type="entry name" value="LprI"/>
    <property type="match status" value="1"/>
</dbReference>
<dbReference type="Proteomes" id="UP000022447">
    <property type="component" value="Unassembled WGS sequence"/>
</dbReference>
<dbReference type="STRING" id="1449350.OCH239_02810"/>
<evidence type="ECO:0000259" key="2">
    <source>
        <dbReference type="Pfam" id="PF07007"/>
    </source>
</evidence>